<dbReference type="Proteomes" id="UP000017836">
    <property type="component" value="Unassembled WGS sequence"/>
</dbReference>
<feature type="region of interest" description="Disordered" evidence="1">
    <location>
        <begin position="94"/>
        <end position="131"/>
    </location>
</feature>
<reference evidence="3" key="1">
    <citation type="journal article" date="2013" name="Science">
        <title>The Amborella genome and the evolution of flowering plants.</title>
        <authorList>
            <consortium name="Amborella Genome Project"/>
        </authorList>
    </citation>
    <scope>NUCLEOTIDE SEQUENCE [LARGE SCALE GENOMIC DNA]</scope>
</reference>
<dbReference type="AlphaFoldDB" id="W1PXY1"/>
<name>W1PXY1_AMBTC</name>
<accession>W1PXY1</accession>
<evidence type="ECO:0000313" key="2">
    <source>
        <dbReference type="EMBL" id="ERN12884.1"/>
    </source>
</evidence>
<dbReference type="EMBL" id="KI392596">
    <property type="protein sequence ID" value="ERN12884.1"/>
    <property type="molecule type" value="Genomic_DNA"/>
</dbReference>
<sequence length="212" mass="22061">MPIDASEFELVVEPSLRCKSAKLARPSIVPELVTSAPSLTTLEAQGDAVSAFNLVTIPSDQKATPDPGVASLVQEAAPMTVEPMRELTLIPSSPRRASLDLPSCPGENDRSQLAKASEDTSGATKEGPIAVQGEDLRVDEASRHYEVAASNGVGDEGPGTARGVELAFSEELNAAAPYDMAGGVGDKGSRTSQGEEPSVNEMPEHPEAIVPD</sequence>
<dbReference type="HOGENOM" id="CLU_1301188_0_0_1"/>
<dbReference type="Gramene" id="ERN12884">
    <property type="protein sequence ID" value="ERN12884"/>
    <property type="gene ID" value="AMTR_s00050p00143540"/>
</dbReference>
<protein>
    <submittedName>
        <fullName evidence="2">Uncharacterized protein</fullName>
    </submittedName>
</protein>
<gene>
    <name evidence="2" type="ORF">AMTR_s00050p00143540</name>
</gene>
<keyword evidence="3" id="KW-1185">Reference proteome</keyword>
<feature type="compositionally biased region" description="Basic and acidic residues" evidence="1">
    <location>
        <begin position="202"/>
        <end position="212"/>
    </location>
</feature>
<feature type="compositionally biased region" description="Basic and acidic residues" evidence="1">
    <location>
        <begin position="107"/>
        <end position="118"/>
    </location>
</feature>
<proteinExistence type="predicted"/>
<evidence type="ECO:0000313" key="3">
    <source>
        <dbReference type="Proteomes" id="UP000017836"/>
    </source>
</evidence>
<feature type="region of interest" description="Disordered" evidence="1">
    <location>
        <begin position="176"/>
        <end position="212"/>
    </location>
</feature>
<evidence type="ECO:0000256" key="1">
    <source>
        <dbReference type="SAM" id="MobiDB-lite"/>
    </source>
</evidence>
<organism evidence="2 3">
    <name type="scientific">Amborella trichopoda</name>
    <dbReference type="NCBI Taxonomy" id="13333"/>
    <lineage>
        <taxon>Eukaryota</taxon>
        <taxon>Viridiplantae</taxon>
        <taxon>Streptophyta</taxon>
        <taxon>Embryophyta</taxon>
        <taxon>Tracheophyta</taxon>
        <taxon>Spermatophyta</taxon>
        <taxon>Magnoliopsida</taxon>
        <taxon>Amborellales</taxon>
        <taxon>Amborellaceae</taxon>
        <taxon>Amborella</taxon>
    </lineage>
</organism>